<accession>X1PMU9</accession>
<name>X1PMU9_9ZZZZ</name>
<evidence type="ECO:0000313" key="1">
    <source>
        <dbReference type="EMBL" id="GAI43851.1"/>
    </source>
</evidence>
<dbReference type="EMBL" id="BARV01028021">
    <property type="protein sequence ID" value="GAI43851.1"/>
    <property type="molecule type" value="Genomic_DNA"/>
</dbReference>
<protein>
    <submittedName>
        <fullName evidence="1">Uncharacterized protein</fullName>
    </submittedName>
</protein>
<feature type="non-terminal residue" evidence="1">
    <location>
        <position position="1"/>
    </location>
</feature>
<sequence length="39" mass="4619">VEIPISGIDSGLYALRLKVLMKNRHYYIYPGQRVWVEIQ</sequence>
<reference evidence="1" key="1">
    <citation type="journal article" date="2014" name="Front. Microbiol.">
        <title>High frequency of phylogenetically diverse reductive dehalogenase-homologous genes in deep subseafloor sedimentary metagenomes.</title>
        <authorList>
            <person name="Kawai M."/>
            <person name="Futagami T."/>
            <person name="Toyoda A."/>
            <person name="Takaki Y."/>
            <person name="Nishi S."/>
            <person name="Hori S."/>
            <person name="Arai W."/>
            <person name="Tsubouchi T."/>
            <person name="Morono Y."/>
            <person name="Uchiyama I."/>
            <person name="Ito T."/>
            <person name="Fujiyama A."/>
            <person name="Inagaki F."/>
            <person name="Takami H."/>
        </authorList>
    </citation>
    <scope>NUCLEOTIDE SEQUENCE</scope>
    <source>
        <strain evidence="1">Expedition CK06-06</strain>
    </source>
</reference>
<comment type="caution">
    <text evidence="1">The sequence shown here is derived from an EMBL/GenBank/DDBJ whole genome shotgun (WGS) entry which is preliminary data.</text>
</comment>
<gene>
    <name evidence="1" type="ORF">S06H3_44965</name>
</gene>
<organism evidence="1">
    <name type="scientific">marine sediment metagenome</name>
    <dbReference type="NCBI Taxonomy" id="412755"/>
    <lineage>
        <taxon>unclassified sequences</taxon>
        <taxon>metagenomes</taxon>
        <taxon>ecological metagenomes</taxon>
    </lineage>
</organism>
<proteinExistence type="predicted"/>
<dbReference type="AlphaFoldDB" id="X1PMU9"/>